<comment type="caution">
    <text evidence="2">The sequence shown here is derived from an EMBL/GenBank/DDBJ whole genome shotgun (WGS) entry which is preliminary data.</text>
</comment>
<proteinExistence type="predicted"/>
<accession>A0A369XUT7</accession>
<organism evidence="2 3">
    <name type="scientific">Candidatus Accumulibacter meliphilus</name>
    <dbReference type="NCBI Taxonomy" id="2211374"/>
    <lineage>
        <taxon>Bacteria</taxon>
        <taxon>Pseudomonadati</taxon>
        <taxon>Pseudomonadota</taxon>
        <taxon>Betaproteobacteria</taxon>
        <taxon>Candidatus Accumulibacter</taxon>
    </lineage>
</organism>
<evidence type="ECO:0000313" key="3">
    <source>
        <dbReference type="Proteomes" id="UP000253831"/>
    </source>
</evidence>
<reference evidence="2 3" key="1">
    <citation type="submission" date="2018-05" db="EMBL/GenBank/DDBJ databases">
        <title>Integrated omic analyses show evidence that a Ca. Accumulibacter phosphatis strain performs denitrification under micro-aerobic conditions.</title>
        <authorList>
            <person name="Camejo P.Y."/>
            <person name="Katherine M.D."/>
            <person name="Daniel N.R."/>
        </authorList>
    </citation>
    <scope>NUCLEOTIDE SEQUENCE [LARGE SCALE GENOMIC DNA]</scope>
    <source>
        <strain evidence="2">UW-LDO-IC</strain>
    </source>
</reference>
<gene>
    <name evidence="2" type="ORF">DVS81_02765</name>
</gene>
<name>A0A369XUT7_9PROT</name>
<evidence type="ECO:0000313" key="2">
    <source>
        <dbReference type="EMBL" id="RDE52169.1"/>
    </source>
</evidence>
<dbReference type="Proteomes" id="UP000253831">
    <property type="component" value="Unassembled WGS sequence"/>
</dbReference>
<dbReference type="EMBL" id="QPGA01000002">
    <property type="protein sequence ID" value="RDE52169.1"/>
    <property type="molecule type" value="Genomic_DNA"/>
</dbReference>
<dbReference type="AlphaFoldDB" id="A0A369XUT7"/>
<evidence type="ECO:0000256" key="1">
    <source>
        <dbReference type="SAM" id="MobiDB-lite"/>
    </source>
</evidence>
<evidence type="ECO:0008006" key="4">
    <source>
        <dbReference type="Google" id="ProtNLM"/>
    </source>
</evidence>
<sequence>MSTSVNIFGELNSFLASLDDLLKTSAAKNAPSIARRLGAEKQLAAALEFLADALTRLARALNRLHDPVLKADTVVASFEVLGDSLEDFADGEALKELTRMLALRNAPFQPLVDGIHTSAAYLDAALRLSDSLPDPGELKDTSERLNALGARLDELQAANTAPAPSQPTLPQSTNGGTLS</sequence>
<protein>
    <recommendedName>
        <fullName evidence="4">Chemotaxis protein</fullName>
    </recommendedName>
</protein>
<feature type="region of interest" description="Disordered" evidence="1">
    <location>
        <begin position="151"/>
        <end position="179"/>
    </location>
</feature>
<feature type="compositionally biased region" description="Polar residues" evidence="1">
    <location>
        <begin position="157"/>
        <end position="179"/>
    </location>
</feature>